<dbReference type="InterPro" id="IPR009057">
    <property type="entry name" value="Homeodomain-like_sf"/>
</dbReference>
<accession>A0ABP9PUU7</accession>
<dbReference type="SUPFAM" id="SSF46689">
    <property type="entry name" value="Homeodomain-like"/>
    <property type="match status" value="1"/>
</dbReference>
<dbReference type="Gene3D" id="1.10.357.10">
    <property type="entry name" value="Tetracycline Repressor, domain 2"/>
    <property type="match status" value="1"/>
</dbReference>
<dbReference type="Gene3D" id="1.10.10.60">
    <property type="entry name" value="Homeodomain-like"/>
    <property type="match status" value="1"/>
</dbReference>
<keyword evidence="3" id="KW-0804">Transcription</keyword>
<keyword evidence="1" id="KW-0805">Transcription regulation</keyword>
<protein>
    <submittedName>
        <fullName evidence="6">TetR/AcrR family transcriptional regulator</fullName>
    </submittedName>
</protein>
<dbReference type="SUPFAM" id="SSF48498">
    <property type="entry name" value="Tetracyclin repressor-like, C-terminal domain"/>
    <property type="match status" value="1"/>
</dbReference>
<dbReference type="EMBL" id="BAABKG010000003">
    <property type="protein sequence ID" value="GAA5150188.1"/>
    <property type="molecule type" value="Genomic_DNA"/>
</dbReference>
<dbReference type="PANTHER" id="PTHR30055:SF149">
    <property type="entry name" value="TETR-FAMILY TRANSCRIPTIONAL REGULATOR"/>
    <property type="match status" value="1"/>
</dbReference>
<organism evidence="6 7">
    <name type="scientific">Nocardioides marinquilinus</name>
    <dbReference type="NCBI Taxonomy" id="1210400"/>
    <lineage>
        <taxon>Bacteria</taxon>
        <taxon>Bacillati</taxon>
        <taxon>Actinomycetota</taxon>
        <taxon>Actinomycetes</taxon>
        <taxon>Propionibacteriales</taxon>
        <taxon>Nocardioidaceae</taxon>
        <taxon>Nocardioides</taxon>
    </lineage>
</organism>
<name>A0ABP9PUU7_9ACTN</name>
<feature type="domain" description="HTH tetR-type" evidence="5">
    <location>
        <begin position="18"/>
        <end position="78"/>
    </location>
</feature>
<evidence type="ECO:0000313" key="7">
    <source>
        <dbReference type="Proteomes" id="UP001500221"/>
    </source>
</evidence>
<dbReference type="Proteomes" id="UP001500221">
    <property type="component" value="Unassembled WGS sequence"/>
</dbReference>
<reference evidence="7" key="1">
    <citation type="journal article" date="2019" name="Int. J. Syst. Evol. Microbiol.">
        <title>The Global Catalogue of Microorganisms (GCM) 10K type strain sequencing project: providing services to taxonomists for standard genome sequencing and annotation.</title>
        <authorList>
            <consortium name="The Broad Institute Genomics Platform"/>
            <consortium name="The Broad Institute Genome Sequencing Center for Infectious Disease"/>
            <person name="Wu L."/>
            <person name="Ma J."/>
        </authorList>
    </citation>
    <scope>NUCLEOTIDE SEQUENCE [LARGE SCALE GENOMIC DNA]</scope>
    <source>
        <strain evidence="7">JCM 18459</strain>
    </source>
</reference>
<dbReference type="InterPro" id="IPR036271">
    <property type="entry name" value="Tet_transcr_reg_TetR-rel_C_sf"/>
</dbReference>
<feature type="DNA-binding region" description="H-T-H motif" evidence="4">
    <location>
        <begin position="41"/>
        <end position="60"/>
    </location>
</feature>
<evidence type="ECO:0000256" key="4">
    <source>
        <dbReference type="PROSITE-ProRule" id="PRU00335"/>
    </source>
</evidence>
<dbReference type="Pfam" id="PF16859">
    <property type="entry name" value="TetR_C_11"/>
    <property type="match status" value="1"/>
</dbReference>
<keyword evidence="2 4" id="KW-0238">DNA-binding</keyword>
<evidence type="ECO:0000256" key="1">
    <source>
        <dbReference type="ARBA" id="ARBA00023015"/>
    </source>
</evidence>
<dbReference type="PRINTS" id="PR00455">
    <property type="entry name" value="HTHTETR"/>
</dbReference>
<evidence type="ECO:0000256" key="3">
    <source>
        <dbReference type="ARBA" id="ARBA00023163"/>
    </source>
</evidence>
<evidence type="ECO:0000259" key="5">
    <source>
        <dbReference type="PROSITE" id="PS50977"/>
    </source>
</evidence>
<dbReference type="InterPro" id="IPR050109">
    <property type="entry name" value="HTH-type_TetR-like_transc_reg"/>
</dbReference>
<comment type="caution">
    <text evidence="6">The sequence shown here is derived from an EMBL/GenBank/DDBJ whole genome shotgun (WGS) entry which is preliminary data.</text>
</comment>
<keyword evidence="7" id="KW-1185">Reference proteome</keyword>
<dbReference type="PROSITE" id="PS50977">
    <property type="entry name" value="HTH_TETR_2"/>
    <property type="match status" value="1"/>
</dbReference>
<sequence>MVVSTTTTAARPGRKPDRALDEALLQATIDVVVEVGYERTTMDLVAQRAGSTKSALYRRWRSKGALTLDAISMLQAPETDLETLPDHGSLRADLMALTEPYETEAGRVKLRLMAGLASLLDQEPELTDAIERLVVTPWIEVCRRLIERAVERGEAATDDPATVARVVPAMTSHRLLVERGAVDRVFFVSLIDTVVLPALRPSP</sequence>
<evidence type="ECO:0000313" key="6">
    <source>
        <dbReference type="EMBL" id="GAA5150188.1"/>
    </source>
</evidence>
<dbReference type="InterPro" id="IPR001647">
    <property type="entry name" value="HTH_TetR"/>
</dbReference>
<proteinExistence type="predicted"/>
<evidence type="ECO:0000256" key="2">
    <source>
        <dbReference type="ARBA" id="ARBA00023125"/>
    </source>
</evidence>
<dbReference type="PANTHER" id="PTHR30055">
    <property type="entry name" value="HTH-TYPE TRANSCRIPTIONAL REGULATOR RUTR"/>
    <property type="match status" value="1"/>
</dbReference>
<gene>
    <name evidence="6" type="ORF">GCM10023340_26750</name>
</gene>
<dbReference type="Pfam" id="PF00440">
    <property type="entry name" value="TetR_N"/>
    <property type="match status" value="1"/>
</dbReference>
<dbReference type="InterPro" id="IPR011075">
    <property type="entry name" value="TetR_C"/>
</dbReference>